<proteinExistence type="predicted"/>
<reference evidence="4 5" key="1">
    <citation type="submission" date="2017-12" db="EMBL/GenBank/DDBJ databases">
        <title>Sequencing, de novo assembly and annotation of complete genome of a new Thraustochytrid species, strain FCC1311.</title>
        <authorList>
            <person name="Sedici K."/>
            <person name="Godart F."/>
            <person name="Aiese Cigliano R."/>
            <person name="Sanseverino W."/>
            <person name="Barakat M."/>
            <person name="Ortet P."/>
            <person name="Marechal E."/>
            <person name="Cagnac O."/>
            <person name="Amato A."/>
        </authorList>
    </citation>
    <scope>NUCLEOTIDE SEQUENCE [LARGE SCALE GENOMIC DNA]</scope>
</reference>
<dbReference type="PANTHER" id="PTHR22870:SF408">
    <property type="entry name" value="OS09G0560450 PROTEIN"/>
    <property type="match status" value="1"/>
</dbReference>
<dbReference type="InParanoid" id="A0A2R5GF45"/>
<accession>A0A2R5GF45</accession>
<dbReference type="Gene3D" id="2.130.10.30">
    <property type="entry name" value="Regulator of chromosome condensation 1/beta-lactamase-inhibitor protein II"/>
    <property type="match status" value="1"/>
</dbReference>
<evidence type="ECO:0000256" key="3">
    <source>
        <dbReference type="SAM" id="Coils"/>
    </source>
</evidence>
<name>A0A2R5GF45_9STRA</name>
<sequence length="632" mass="70199">MPVLQDEDEQRDLLDADLDGELDLERDLLNVENADNEEPRAAIARDHKLAVDQESRQREEWLEKVLAIIKPSVVKGLACATTGMLMLLETGQVFTWTDKARVPSEVIFPSALSRQGHEDGDLRIRVVIEQIEAGEDHFAARSSSLRRNLYTWGANGSGQLGLEDTRPRASPCIVVSIEERVTDVTFYAINVPSVSGEASVHNMELMNFTVSSAAKIDVEVVKDSGLAAVEDRLERAEAGLARKIAEMTGMEKHREAIVARLKDAELELEDLNKENAQLRGQVVRIKLGRQARISELAKLQDLLPSSLGTEAKLDRSANLNAAISRDTQDLDELENQTLEGIKTRIALEESAGEQRRALDSLASEQVAKELQIHEIETRICMYKRIQLRRQERLQQNYTASSGGSNSARQMLMLMSRVSFSAMPGDEIMVGSISIALDGFGANSERSLYQDVLVTLYEDRDGSPSTLVSKEHVQLNRVSAKAAYSVRTFTFETPSTLVAHSMQGGRAFFWIALISPRPNGIVRIFGQNSIGGTLRDVQQVRGSSMSLWVTLDRETNEPPESLGIVSALSRRPSPLHPFLSAHALSVCDRCFRLIDAVIEERLQVNTMLKSKIDCTEIKKAAQEFAQSRIMMMS</sequence>
<keyword evidence="1" id="KW-0677">Repeat</keyword>
<dbReference type="Pfam" id="PF00415">
    <property type="entry name" value="RCC1"/>
    <property type="match status" value="1"/>
</dbReference>
<dbReference type="InterPro" id="IPR000408">
    <property type="entry name" value="Reg_chr_condens"/>
</dbReference>
<comment type="caution">
    <text evidence="4">The sequence shown here is derived from an EMBL/GenBank/DDBJ whole genome shotgun (WGS) entry which is preliminary data.</text>
</comment>
<evidence type="ECO:0000313" key="4">
    <source>
        <dbReference type="EMBL" id="GBG26861.1"/>
    </source>
</evidence>
<dbReference type="InterPro" id="IPR009091">
    <property type="entry name" value="RCC1/BLIP-II"/>
</dbReference>
<gene>
    <name evidence="4" type="ORF">FCC1311_030832</name>
</gene>
<dbReference type="OrthoDB" id="333078at2759"/>
<keyword evidence="5" id="KW-1185">Reference proteome</keyword>
<protein>
    <submittedName>
        <fullName evidence="4">RCC1 and BTB domain-containing protein 2</fullName>
    </submittedName>
</protein>
<dbReference type="PANTHER" id="PTHR22870">
    <property type="entry name" value="REGULATOR OF CHROMOSOME CONDENSATION"/>
    <property type="match status" value="1"/>
</dbReference>
<feature type="coiled-coil region" evidence="3">
    <location>
        <begin position="226"/>
        <end position="281"/>
    </location>
</feature>
<evidence type="ECO:0000256" key="1">
    <source>
        <dbReference type="ARBA" id="ARBA00022737"/>
    </source>
</evidence>
<dbReference type="AlphaFoldDB" id="A0A2R5GF45"/>
<keyword evidence="3" id="KW-0175">Coiled coil</keyword>
<evidence type="ECO:0000256" key="2">
    <source>
        <dbReference type="PROSITE-ProRule" id="PRU00235"/>
    </source>
</evidence>
<dbReference type="PROSITE" id="PS50012">
    <property type="entry name" value="RCC1_3"/>
    <property type="match status" value="1"/>
</dbReference>
<dbReference type="InterPro" id="IPR051210">
    <property type="entry name" value="Ub_ligase/GEF_domain"/>
</dbReference>
<organism evidence="4 5">
    <name type="scientific">Hondaea fermentalgiana</name>
    <dbReference type="NCBI Taxonomy" id="2315210"/>
    <lineage>
        <taxon>Eukaryota</taxon>
        <taxon>Sar</taxon>
        <taxon>Stramenopiles</taxon>
        <taxon>Bigyra</taxon>
        <taxon>Labyrinthulomycetes</taxon>
        <taxon>Thraustochytrida</taxon>
        <taxon>Thraustochytriidae</taxon>
        <taxon>Hondaea</taxon>
    </lineage>
</organism>
<feature type="repeat" description="RCC1" evidence="2">
    <location>
        <begin position="147"/>
        <end position="197"/>
    </location>
</feature>
<dbReference type="EMBL" id="BEYU01000025">
    <property type="protein sequence ID" value="GBG26861.1"/>
    <property type="molecule type" value="Genomic_DNA"/>
</dbReference>
<evidence type="ECO:0000313" key="5">
    <source>
        <dbReference type="Proteomes" id="UP000241890"/>
    </source>
</evidence>
<dbReference type="Proteomes" id="UP000241890">
    <property type="component" value="Unassembled WGS sequence"/>
</dbReference>
<dbReference type="SUPFAM" id="SSF50985">
    <property type="entry name" value="RCC1/BLIP-II"/>
    <property type="match status" value="1"/>
</dbReference>